<dbReference type="Proteomes" id="UP000077266">
    <property type="component" value="Unassembled WGS sequence"/>
</dbReference>
<protein>
    <recommendedName>
        <fullName evidence="3">F-box domain-containing protein</fullName>
    </recommendedName>
</protein>
<keyword evidence="2" id="KW-1185">Reference proteome</keyword>
<organism evidence="1 2">
    <name type="scientific">Exidia glandulosa HHB12029</name>
    <dbReference type="NCBI Taxonomy" id="1314781"/>
    <lineage>
        <taxon>Eukaryota</taxon>
        <taxon>Fungi</taxon>
        <taxon>Dikarya</taxon>
        <taxon>Basidiomycota</taxon>
        <taxon>Agaricomycotina</taxon>
        <taxon>Agaricomycetes</taxon>
        <taxon>Auriculariales</taxon>
        <taxon>Exidiaceae</taxon>
        <taxon>Exidia</taxon>
    </lineage>
</organism>
<sequence length="608" mass="67275">MLALPAEILGYIVALSIEGFHKERYSQLEGLAAVSRHWRAATLGNTTLWNDVYLDRGTTEGQLATLLHRSAQSILSVDLEVTVRLEPRALRNFGRVMGQVHRIRKLVIRDIAPTAANASPWPLEVIRPLNGETLWPQLHYLHLSHAKTANEPFLALDLRISAPKLQSLALSHLQVRDPSSLPNAFPGLQSLTITGTRTFTSMLPVLTDLSCLRSLSIVMRWGSLTADIRPSFSLPLLESLDIDVGRLRPSVLSNLASNSCPRLTSLRVKFQDVAEHQGENIEISSPLLTVLHIEMPDEAPAFPRRPHIPIHFRVAPRALVDLALDGVMSVDIGAAIGPSLQKLTLASSEIDVAALCSALTQCHDLQQMTFIDLDCATTIDPNPTILTSLKHAVIRAGIQGRLDRTILRLFAYLLPPMIEDVQIYGPGTPCPSGFLRPMLDFLGLHALPMELSLDTRGQSSYFYLTEHVHNYKRLFVVKSASECLQVLLVQPTFYAHIRKCTVGIYRAAEMLSKCGGSLPILEEVVAIYHAGIARPYSVADIEVALQHLAQSASSIDCPRLRTLGIRVHDDRAPRRPLFPFSLRDALLALFRSDQEVSIDTGDTLEWRA</sequence>
<accession>A0A165F119</accession>
<proteinExistence type="predicted"/>
<evidence type="ECO:0008006" key="3">
    <source>
        <dbReference type="Google" id="ProtNLM"/>
    </source>
</evidence>
<name>A0A165F119_EXIGL</name>
<dbReference type="SUPFAM" id="SSF52047">
    <property type="entry name" value="RNI-like"/>
    <property type="match status" value="1"/>
</dbReference>
<dbReference type="AlphaFoldDB" id="A0A165F119"/>
<dbReference type="InterPro" id="IPR032675">
    <property type="entry name" value="LRR_dom_sf"/>
</dbReference>
<dbReference type="Gene3D" id="3.80.10.10">
    <property type="entry name" value="Ribonuclease Inhibitor"/>
    <property type="match status" value="1"/>
</dbReference>
<gene>
    <name evidence="1" type="ORF">EXIGLDRAFT_722990</name>
</gene>
<evidence type="ECO:0000313" key="1">
    <source>
        <dbReference type="EMBL" id="KZV88135.1"/>
    </source>
</evidence>
<evidence type="ECO:0000313" key="2">
    <source>
        <dbReference type="Proteomes" id="UP000077266"/>
    </source>
</evidence>
<dbReference type="PANTHER" id="PTHR38926:SF72">
    <property type="entry name" value="IM:7136021-RELATED"/>
    <property type="match status" value="1"/>
</dbReference>
<dbReference type="InParanoid" id="A0A165F119"/>
<dbReference type="PANTHER" id="PTHR38926">
    <property type="entry name" value="F-BOX DOMAIN CONTAINING PROTEIN, EXPRESSED"/>
    <property type="match status" value="1"/>
</dbReference>
<dbReference type="EMBL" id="KV426107">
    <property type="protein sequence ID" value="KZV88135.1"/>
    <property type="molecule type" value="Genomic_DNA"/>
</dbReference>
<reference evidence="1 2" key="1">
    <citation type="journal article" date="2016" name="Mol. Biol. Evol.">
        <title>Comparative Genomics of Early-Diverging Mushroom-Forming Fungi Provides Insights into the Origins of Lignocellulose Decay Capabilities.</title>
        <authorList>
            <person name="Nagy L.G."/>
            <person name="Riley R."/>
            <person name="Tritt A."/>
            <person name="Adam C."/>
            <person name="Daum C."/>
            <person name="Floudas D."/>
            <person name="Sun H."/>
            <person name="Yadav J.S."/>
            <person name="Pangilinan J."/>
            <person name="Larsson K.H."/>
            <person name="Matsuura K."/>
            <person name="Barry K."/>
            <person name="Labutti K."/>
            <person name="Kuo R."/>
            <person name="Ohm R.A."/>
            <person name="Bhattacharya S.S."/>
            <person name="Shirouzu T."/>
            <person name="Yoshinaga Y."/>
            <person name="Martin F.M."/>
            <person name="Grigoriev I.V."/>
            <person name="Hibbett D.S."/>
        </authorList>
    </citation>
    <scope>NUCLEOTIDE SEQUENCE [LARGE SCALE GENOMIC DNA]</scope>
    <source>
        <strain evidence="1 2">HHB12029</strain>
    </source>
</reference>